<feature type="domain" description="Septum formation-related" evidence="3">
    <location>
        <begin position="142"/>
        <end position="350"/>
    </location>
</feature>
<feature type="region of interest" description="Disordered" evidence="1">
    <location>
        <begin position="1"/>
        <end position="36"/>
    </location>
</feature>
<evidence type="ECO:0000259" key="3">
    <source>
        <dbReference type="Pfam" id="PF13845"/>
    </source>
</evidence>
<evidence type="ECO:0000313" key="5">
    <source>
        <dbReference type="Proteomes" id="UP001501020"/>
    </source>
</evidence>
<sequence length="366" mass="39460">MNLQDDGPGADSPRPEPDASGWAPPDEPREETPAPSVEYVYAPPFGYGPAPRRTNRFAIVALVTGLLGLVVLAIGFAVAALVQTGRRGEKGRGLAIGGLAASAVWALAVVTASTLSAGTGKGAPAASATKNGKPRVTTLGTGACFLDYEEDLNRIYVTIAGCTLPHEGEVGAEVTLPAVPYPGDASLVSEATKVCEEKTKDLVDNPFRDHIELRLDRPRRSAWEHGDRHITCVLHYTGKEDLTAPLKFLQWGPKSTLALAPGDCIERWQDDSPELPVVDCGRPHEAQVFANFRMHGDDYPSVRTLEQKASDGCTKRAKKVFKSHTPRGVELWYAYPSKKGWNYGDRLITCLAKGVDGPLRHSVMPQ</sequence>
<dbReference type="InterPro" id="IPR026004">
    <property type="entry name" value="Septum_form"/>
</dbReference>
<keyword evidence="5" id="KW-1185">Reference proteome</keyword>
<dbReference type="Proteomes" id="UP001501020">
    <property type="component" value="Unassembled WGS sequence"/>
</dbReference>
<evidence type="ECO:0000256" key="1">
    <source>
        <dbReference type="SAM" id="MobiDB-lite"/>
    </source>
</evidence>
<keyword evidence="2" id="KW-0812">Transmembrane</keyword>
<gene>
    <name evidence="4" type="ORF">GCM10009727_63680</name>
</gene>
<evidence type="ECO:0000256" key="2">
    <source>
        <dbReference type="SAM" id="Phobius"/>
    </source>
</evidence>
<keyword evidence="2" id="KW-0472">Membrane</keyword>
<organism evidence="4 5">
    <name type="scientific">Actinomadura napierensis</name>
    <dbReference type="NCBI Taxonomy" id="267854"/>
    <lineage>
        <taxon>Bacteria</taxon>
        <taxon>Bacillati</taxon>
        <taxon>Actinomycetota</taxon>
        <taxon>Actinomycetes</taxon>
        <taxon>Streptosporangiales</taxon>
        <taxon>Thermomonosporaceae</taxon>
        <taxon>Actinomadura</taxon>
    </lineage>
</organism>
<dbReference type="Pfam" id="PF13845">
    <property type="entry name" value="Septum_form"/>
    <property type="match status" value="1"/>
</dbReference>
<feature type="transmembrane region" description="Helical" evidence="2">
    <location>
        <begin position="94"/>
        <end position="115"/>
    </location>
</feature>
<comment type="caution">
    <text evidence="4">The sequence shown here is derived from an EMBL/GenBank/DDBJ whole genome shotgun (WGS) entry which is preliminary data.</text>
</comment>
<accession>A0ABP5LWX5</accession>
<reference evidence="5" key="1">
    <citation type="journal article" date="2019" name="Int. J. Syst. Evol. Microbiol.">
        <title>The Global Catalogue of Microorganisms (GCM) 10K type strain sequencing project: providing services to taxonomists for standard genome sequencing and annotation.</title>
        <authorList>
            <consortium name="The Broad Institute Genomics Platform"/>
            <consortium name="The Broad Institute Genome Sequencing Center for Infectious Disease"/>
            <person name="Wu L."/>
            <person name="Ma J."/>
        </authorList>
    </citation>
    <scope>NUCLEOTIDE SEQUENCE [LARGE SCALE GENOMIC DNA]</scope>
    <source>
        <strain evidence="5">JCM 13850</strain>
    </source>
</reference>
<proteinExistence type="predicted"/>
<dbReference type="RefSeq" id="WP_344275599.1">
    <property type="nucleotide sequence ID" value="NZ_BAAAMR010000069.1"/>
</dbReference>
<feature type="transmembrane region" description="Helical" evidence="2">
    <location>
        <begin position="57"/>
        <end position="82"/>
    </location>
</feature>
<keyword evidence="2" id="KW-1133">Transmembrane helix</keyword>
<protein>
    <recommendedName>
        <fullName evidence="3">Septum formation-related domain-containing protein</fullName>
    </recommendedName>
</protein>
<name>A0ABP5LWX5_9ACTN</name>
<evidence type="ECO:0000313" key="4">
    <source>
        <dbReference type="EMBL" id="GAA2155623.1"/>
    </source>
</evidence>
<dbReference type="EMBL" id="BAAAMR010000069">
    <property type="protein sequence ID" value="GAA2155623.1"/>
    <property type="molecule type" value="Genomic_DNA"/>
</dbReference>